<evidence type="ECO:0000313" key="3">
    <source>
        <dbReference type="EMBL" id="SCX30050.1"/>
    </source>
</evidence>
<reference evidence="2 5" key="3">
    <citation type="submission" date="2020-07" db="EMBL/GenBank/DDBJ databases">
        <title>Draft genome sequence of four isobutane-metabolizing strains capable of cometabolically degrading diverse ether contaminants.</title>
        <authorList>
            <person name="Chen W."/>
            <person name="Faulkner N."/>
            <person name="Smith C."/>
            <person name="Hyman M."/>
        </authorList>
    </citation>
    <scope>NUCLEOTIDE SEQUENCE [LARGE SCALE GENOMIC DNA]</scope>
    <source>
        <strain evidence="2 5">2A</strain>
    </source>
</reference>
<dbReference type="Proteomes" id="UP000199707">
    <property type="component" value="Unassembled WGS sequence"/>
</dbReference>
<feature type="region of interest" description="Disordered" evidence="1">
    <location>
        <begin position="73"/>
        <end position="118"/>
    </location>
</feature>
<dbReference type="Proteomes" id="UP000515498">
    <property type="component" value="Chromosome"/>
</dbReference>
<organism evidence="3 4">
    <name type="scientific">Mycolicibacterium fluoranthenivorans</name>
    <dbReference type="NCBI Taxonomy" id="258505"/>
    <lineage>
        <taxon>Bacteria</taxon>
        <taxon>Bacillati</taxon>
        <taxon>Actinomycetota</taxon>
        <taxon>Actinomycetes</taxon>
        <taxon>Mycobacteriales</taxon>
        <taxon>Mycobacteriaceae</taxon>
        <taxon>Mycolicibacterium</taxon>
    </lineage>
</organism>
<sequence length="150" mass="15763">MASPVQRFVGATAYDVTGHRIGKIGQIFVDAYTHQPKWVTVNRGLFGLSSSFVPLAGAHCDRNAVTVAVDKDSVKQAPNPRAREGITPEEEHELARHYHLPAAPPPAPAPPERSTGRHSAGIDIATAAAGIGGTAINTAAHGIHDTPPKE</sequence>
<evidence type="ECO:0000313" key="5">
    <source>
        <dbReference type="Proteomes" id="UP000515498"/>
    </source>
</evidence>
<dbReference type="Gene3D" id="3.90.50.10">
    <property type="entry name" value="Photosynthetic Reaction Center, subunit H, domain 2"/>
    <property type="match status" value="1"/>
</dbReference>
<dbReference type="SUPFAM" id="SSF50346">
    <property type="entry name" value="PRC-barrel domain"/>
    <property type="match status" value="1"/>
</dbReference>
<dbReference type="GO" id="GO:0019684">
    <property type="term" value="P:photosynthesis, light reaction"/>
    <property type="evidence" value="ECO:0007669"/>
    <property type="project" value="InterPro"/>
</dbReference>
<dbReference type="AlphaFoldDB" id="A0A1G4WUS6"/>
<evidence type="ECO:0000256" key="1">
    <source>
        <dbReference type="SAM" id="MobiDB-lite"/>
    </source>
</evidence>
<dbReference type="KEGG" id="mflu:HZU40_29285"/>
<dbReference type="EMBL" id="CP059894">
    <property type="protein sequence ID" value="QNJ92213.1"/>
    <property type="molecule type" value="Genomic_DNA"/>
</dbReference>
<dbReference type="GO" id="GO:0030077">
    <property type="term" value="C:plasma membrane light-harvesting complex"/>
    <property type="evidence" value="ECO:0007669"/>
    <property type="project" value="InterPro"/>
</dbReference>
<accession>A0A1G4WUS6</accession>
<dbReference type="InterPro" id="IPR014747">
    <property type="entry name" value="Bac_photo_RC_H_C"/>
</dbReference>
<gene>
    <name evidence="2" type="ORF">HZU40_29285</name>
    <name evidence="3" type="ORF">SAMN02799620_04989</name>
</gene>
<reference evidence="4" key="2">
    <citation type="submission" date="2016-10" db="EMBL/GenBank/DDBJ databases">
        <authorList>
            <person name="Varghese N."/>
            <person name="Submissions S."/>
        </authorList>
    </citation>
    <scope>NUCLEOTIDE SEQUENCE [LARGE SCALE GENOMIC DNA]</scope>
    <source>
        <strain evidence="4">UNC267MFSha1.1M11</strain>
    </source>
</reference>
<name>A0A1G4WUS6_9MYCO</name>
<dbReference type="STRING" id="1502745.SAMN02799620_04989"/>
<proteinExistence type="predicted"/>
<feature type="compositionally biased region" description="Pro residues" evidence="1">
    <location>
        <begin position="102"/>
        <end position="111"/>
    </location>
</feature>
<reference evidence="3" key="1">
    <citation type="submission" date="2016-10" db="EMBL/GenBank/DDBJ databases">
        <authorList>
            <person name="de Groot N.N."/>
        </authorList>
    </citation>
    <scope>NUCLEOTIDE SEQUENCE [LARGE SCALE GENOMIC DNA]</scope>
    <source>
        <strain evidence="3">UNC267MFSha1.1M11</strain>
    </source>
</reference>
<evidence type="ECO:0000313" key="4">
    <source>
        <dbReference type="Proteomes" id="UP000199707"/>
    </source>
</evidence>
<dbReference type="EMBL" id="FMUB01000011">
    <property type="protein sequence ID" value="SCX30050.1"/>
    <property type="molecule type" value="Genomic_DNA"/>
</dbReference>
<evidence type="ECO:0000313" key="2">
    <source>
        <dbReference type="EMBL" id="QNJ92213.1"/>
    </source>
</evidence>
<dbReference type="InterPro" id="IPR011033">
    <property type="entry name" value="PRC_barrel-like_sf"/>
</dbReference>
<dbReference type="RefSeq" id="WP_090362675.1">
    <property type="nucleotide sequence ID" value="NZ_CP059894.1"/>
</dbReference>
<protein>
    <submittedName>
        <fullName evidence="2">PRC-barrel domain-containing protein</fullName>
    </submittedName>
</protein>